<dbReference type="InterPro" id="IPR037682">
    <property type="entry name" value="TonB_C"/>
</dbReference>
<name>A0A0A2MH13_9FLAO</name>
<dbReference type="InterPro" id="IPR051045">
    <property type="entry name" value="TonB-dependent_transducer"/>
</dbReference>
<dbReference type="Gene3D" id="3.30.1150.10">
    <property type="match status" value="1"/>
</dbReference>
<comment type="caution">
    <text evidence="4">The sequence shown here is derived from an EMBL/GenBank/DDBJ whole genome shotgun (WGS) entry which is preliminary data.</text>
</comment>
<feature type="transmembrane region" description="Helical" evidence="1">
    <location>
        <begin position="82"/>
        <end position="103"/>
    </location>
</feature>
<feature type="transmembrane region" description="Helical" evidence="1">
    <location>
        <begin position="34"/>
        <end position="51"/>
    </location>
</feature>
<dbReference type="PANTHER" id="PTHR33446:SF2">
    <property type="entry name" value="PROTEIN TONB"/>
    <property type="match status" value="1"/>
</dbReference>
<keyword evidence="1" id="KW-1133">Transmembrane helix</keyword>
<dbReference type="AlphaFoldDB" id="A0A0A2MH13"/>
<dbReference type="EMBL" id="JRLY01000036">
    <property type="protein sequence ID" value="KGO90901.1"/>
    <property type="molecule type" value="Genomic_DNA"/>
</dbReference>
<feature type="transmembrane region" description="Helical" evidence="1">
    <location>
        <begin position="57"/>
        <end position="75"/>
    </location>
</feature>
<evidence type="ECO:0008006" key="6">
    <source>
        <dbReference type="Google" id="ProtNLM"/>
    </source>
</evidence>
<dbReference type="STRING" id="1121898.GCA_000422725_01852"/>
<feature type="domain" description="TonB C-terminal" evidence="2">
    <location>
        <begin position="363"/>
        <end position="420"/>
    </location>
</feature>
<dbReference type="eggNOG" id="COG4219">
    <property type="taxonomic scope" value="Bacteria"/>
</dbReference>
<proteinExistence type="predicted"/>
<evidence type="ECO:0000259" key="2">
    <source>
        <dbReference type="Pfam" id="PF03544"/>
    </source>
</evidence>
<dbReference type="PANTHER" id="PTHR33446">
    <property type="entry name" value="PROTEIN TONB-RELATED"/>
    <property type="match status" value="1"/>
</dbReference>
<evidence type="ECO:0000313" key="4">
    <source>
        <dbReference type="EMBL" id="KGO90901.1"/>
    </source>
</evidence>
<evidence type="ECO:0000313" key="5">
    <source>
        <dbReference type="Proteomes" id="UP000030111"/>
    </source>
</evidence>
<protein>
    <recommendedName>
        <fullName evidence="6">Peptidase M56 domain-containing protein</fullName>
    </recommendedName>
</protein>
<dbReference type="GO" id="GO:0098797">
    <property type="term" value="C:plasma membrane protein complex"/>
    <property type="evidence" value="ECO:0007669"/>
    <property type="project" value="TreeGrafter"/>
</dbReference>
<reference evidence="4 5" key="1">
    <citation type="submission" date="2013-09" db="EMBL/GenBank/DDBJ databases">
        <authorList>
            <person name="Zeng Z."/>
            <person name="Chen C."/>
        </authorList>
    </citation>
    <scope>NUCLEOTIDE SEQUENCE [LARGE SCALE GENOMIC DNA]</scope>
    <source>
        <strain evidence="4 5">WB 4.1-42</strain>
    </source>
</reference>
<accession>A0A0A2MH13</accession>
<keyword evidence="1" id="KW-0812">Transmembrane</keyword>
<keyword evidence="1" id="KW-0472">Membrane</keyword>
<organism evidence="4 5">
    <name type="scientific">Flavobacterium subsaxonicum WB 4.1-42 = DSM 21790</name>
    <dbReference type="NCBI Taxonomy" id="1121898"/>
    <lineage>
        <taxon>Bacteria</taxon>
        <taxon>Pseudomonadati</taxon>
        <taxon>Bacteroidota</taxon>
        <taxon>Flavobacteriia</taxon>
        <taxon>Flavobacteriales</taxon>
        <taxon>Flavobacteriaceae</taxon>
        <taxon>Flavobacterium</taxon>
    </lineage>
</organism>
<dbReference type="RefSeq" id="WP_026990690.1">
    <property type="nucleotide sequence ID" value="NZ_AUGP01000017.1"/>
</dbReference>
<dbReference type="Pfam" id="PF05569">
    <property type="entry name" value="Peptidase_M56"/>
    <property type="match status" value="1"/>
</dbReference>
<evidence type="ECO:0000256" key="1">
    <source>
        <dbReference type="SAM" id="Phobius"/>
    </source>
</evidence>
<gene>
    <name evidence="4" type="ORF">Q766_20935</name>
</gene>
<dbReference type="GO" id="GO:0031992">
    <property type="term" value="F:energy transducer activity"/>
    <property type="evidence" value="ECO:0007669"/>
    <property type="project" value="TreeGrafter"/>
</dbReference>
<dbReference type="InterPro" id="IPR008756">
    <property type="entry name" value="Peptidase_M56"/>
</dbReference>
<evidence type="ECO:0000259" key="3">
    <source>
        <dbReference type="Pfam" id="PF05569"/>
    </source>
</evidence>
<feature type="domain" description="Peptidase M56" evidence="3">
    <location>
        <begin position="160"/>
        <end position="248"/>
    </location>
</feature>
<dbReference type="OrthoDB" id="1522859at2"/>
<feature type="transmembrane region" description="Helical" evidence="1">
    <location>
        <begin position="6"/>
        <end position="22"/>
    </location>
</feature>
<dbReference type="Pfam" id="PF03544">
    <property type="entry name" value="TonB_C"/>
    <property type="match status" value="1"/>
</dbReference>
<dbReference type="GO" id="GO:0055085">
    <property type="term" value="P:transmembrane transport"/>
    <property type="evidence" value="ECO:0007669"/>
    <property type="project" value="InterPro"/>
</dbReference>
<keyword evidence="5" id="KW-1185">Reference proteome</keyword>
<sequence length="425" mass="47385">MTDFLIKSTLSMALLLAVYLVFLAREKMHRFNRFYLLASLVFSIALPFINIRFQNAAIAQPINGLTTILLSPLVISNASTNYLPYIVWAIYGVVTLLLLARFANNLLHFKNKVSHNPTLPYKGAVLVLVPDNVLPHTFLNYIFINKQEHEAMGIEGELYTHELAHAYQKHTLDVLFIELLKTLLWFNPLLYFYKKAIQLNHEFLADETVVNASYNVITYQKLLVEKAAHSVTFSLASNLNFAITKKRLLMMTKTTPRLLATVKQLAIVPLFAGLVLVSCADETTTKDVQQTVPENQDADKPGTKEVLTIVPDSVTAKHSGAVINSAKLTKQPEYPGGMTAFYQYVGKNFKVPEELNGNFKLYVSFVVEKDGSLTDLTVLRDGTGHGAAEEAIRVLQGSAKWAPGEVNGQPVRASYQLPISLNVKN</sequence>
<dbReference type="Proteomes" id="UP000030111">
    <property type="component" value="Unassembled WGS sequence"/>
</dbReference>
<dbReference type="SUPFAM" id="SSF74653">
    <property type="entry name" value="TolA/TonB C-terminal domain"/>
    <property type="match status" value="1"/>
</dbReference>